<feature type="compositionally biased region" description="Low complexity" evidence="1">
    <location>
        <begin position="67"/>
        <end position="76"/>
    </location>
</feature>
<feature type="region of interest" description="Disordered" evidence="1">
    <location>
        <begin position="1"/>
        <end position="115"/>
    </location>
</feature>
<feature type="region of interest" description="Disordered" evidence="1">
    <location>
        <begin position="134"/>
        <end position="172"/>
    </location>
</feature>
<dbReference type="Proteomes" id="UP001642540">
    <property type="component" value="Unassembled WGS sequence"/>
</dbReference>
<sequence length="391" mass="43194">MSDPLSMSLDDIIKSRKKPGKPSFSRGGRGGRGGGRGQVRPSGRNNTNYGGGGKRGGQQNSFRGRQRQPVNNVQQRRGNRGYGGGGRNRQQFVAAGPSTSRGNPRFRGGGGQVQNRRLSVPKRNRISNRQLRRQRGIGGGNGQGLSRQQTTSNQRYFNSPTGRGAGKPKRNNIGQRVRLPKLNISAHVLAQRSLLASKNSKRAVMKLAKKRVQRAKLLVSKKKATVGVAGAGKLKKFVTNSGRVALGRNGFVTVRNTKAKRMERALVQMKIARAQQARNKISPQRPQPQRTVNMPGSSGMRNRSRNPNPRRNVMVAPSRGVDWNTSIVRTMRNDLADVMTSGQLDPEIQQKIAFIQSRSKNERAPVMPDFKAPVTTSRMKLSDRFRLLRDQ</sequence>
<feature type="compositionally biased region" description="Low complexity" evidence="1">
    <location>
        <begin position="294"/>
        <end position="315"/>
    </location>
</feature>
<feature type="region of interest" description="Disordered" evidence="1">
    <location>
        <begin position="276"/>
        <end position="315"/>
    </location>
</feature>
<protein>
    <submittedName>
        <fullName evidence="2">Uncharacterized protein</fullName>
    </submittedName>
</protein>
<gene>
    <name evidence="2" type="ORF">ODALV1_LOCUS14962</name>
</gene>
<name>A0ABP1QZW9_9HEXA</name>
<evidence type="ECO:0000313" key="2">
    <source>
        <dbReference type="EMBL" id="CAL8111356.1"/>
    </source>
</evidence>
<dbReference type="EMBL" id="CAXLJM020000046">
    <property type="protein sequence ID" value="CAL8111356.1"/>
    <property type="molecule type" value="Genomic_DNA"/>
</dbReference>
<feature type="compositionally biased region" description="Gly residues" evidence="1">
    <location>
        <begin position="27"/>
        <end position="37"/>
    </location>
</feature>
<feature type="compositionally biased region" description="Polar residues" evidence="1">
    <location>
        <begin position="276"/>
        <end position="292"/>
    </location>
</feature>
<accession>A0ABP1QZW9</accession>
<keyword evidence="3" id="KW-1185">Reference proteome</keyword>
<comment type="caution">
    <text evidence="2">The sequence shown here is derived from an EMBL/GenBank/DDBJ whole genome shotgun (WGS) entry which is preliminary data.</text>
</comment>
<reference evidence="2 3" key="1">
    <citation type="submission" date="2024-08" db="EMBL/GenBank/DDBJ databases">
        <authorList>
            <person name="Cucini C."/>
            <person name="Frati F."/>
        </authorList>
    </citation>
    <scope>NUCLEOTIDE SEQUENCE [LARGE SCALE GENOMIC DNA]</scope>
</reference>
<evidence type="ECO:0000313" key="3">
    <source>
        <dbReference type="Proteomes" id="UP001642540"/>
    </source>
</evidence>
<organism evidence="2 3">
    <name type="scientific">Orchesella dallaii</name>
    <dbReference type="NCBI Taxonomy" id="48710"/>
    <lineage>
        <taxon>Eukaryota</taxon>
        <taxon>Metazoa</taxon>
        <taxon>Ecdysozoa</taxon>
        <taxon>Arthropoda</taxon>
        <taxon>Hexapoda</taxon>
        <taxon>Collembola</taxon>
        <taxon>Entomobryomorpha</taxon>
        <taxon>Entomobryoidea</taxon>
        <taxon>Orchesellidae</taxon>
        <taxon>Orchesellinae</taxon>
        <taxon>Orchesella</taxon>
    </lineage>
</organism>
<evidence type="ECO:0000256" key="1">
    <source>
        <dbReference type="SAM" id="MobiDB-lite"/>
    </source>
</evidence>
<feature type="compositionally biased region" description="Polar residues" evidence="1">
    <location>
        <begin position="150"/>
        <end position="161"/>
    </location>
</feature>
<proteinExistence type="predicted"/>